<keyword evidence="2" id="KW-1185">Reference proteome</keyword>
<comment type="caution">
    <text evidence="1">The sequence shown here is derived from an EMBL/GenBank/DDBJ whole genome shotgun (WGS) entry which is preliminary data.</text>
</comment>
<accession>A0ABQ8DFJ1</accession>
<proteinExistence type="predicted"/>
<name>A0ABQ8DFJ1_BRANA</name>
<reference evidence="1 2" key="1">
    <citation type="submission" date="2021-05" db="EMBL/GenBank/DDBJ databases">
        <title>Genome Assembly of Synthetic Allotetraploid Brassica napus Reveals Homoeologous Exchanges between Subgenomes.</title>
        <authorList>
            <person name="Davis J.T."/>
        </authorList>
    </citation>
    <scope>NUCLEOTIDE SEQUENCE [LARGE SCALE GENOMIC DNA]</scope>
    <source>
        <strain evidence="2">cv. Da-Ae</strain>
        <tissue evidence="1">Seedling</tissue>
    </source>
</reference>
<dbReference type="EMBL" id="JAGKQM010000004">
    <property type="protein sequence ID" value="KAH0928145.1"/>
    <property type="molecule type" value="Genomic_DNA"/>
</dbReference>
<gene>
    <name evidence="1" type="ORF">HID58_013872</name>
</gene>
<evidence type="ECO:0000313" key="2">
    <source>
        <dbReference type="Proteomes" id="UP000824890"/>
    </source>
</evidence>
<sequence length="487" mass="53542">FSTGSNWNRRVFDSSGPPARRDESVMALGALDLLLVADCAWIWVRSEIRDSPEASTRHCRPRLCSAVSPHSNDSFHGVPQRMVSSPFLLSSSSTRVLRTTLDVDVCCGKSDVFFRLQVTCFKEFRAPSVLHFPFQSSRSIAICNSAVSAASSVSRSGMRGQNDRLRLTAIFIFSGVAAAELRGVSQALPSMPARSHFGEARSNSSSGYSPALCFKPVEQEALWFYGAFLNFLRFHKPDKLKSISWFQCSITYFSTGSNWNRRVFDSSGPPARRDESVMALGALDLLLVADCAWIWVRSEIRDSPEASTRHCRPRLCSAVSPHSNDSFHGVPQRMVSSPFLLSSSSTRVLRTTLDVDVCCGKSDVFFRLQVTCFKEFRAPSVLHFPFQSSRSIAICNSAVSAASSVSRSGMRGQNDRLRLTAIFIFSGVAAAELRGVSQALPSMPARSHFGEARSNSSSGYSPALCFKPVEQEALWYGSLKCCLCASM</sequence>
<organism evidence="1 2">
    <name type="scientific">Brassica napus</name>
    <name type="common">Rape</name>
    <dbReference type="NCBI Taxonomy" id="3708"/>
    <lineage>
        <taxon>Eukaryota</taxon>
        <taxon>Viridiplantae</taxon>
        <taxon>Streptophyta</taxon>
        <taxon>Embryophyta</taxon>
        <taxon>Tracheophyta</taxon>
        <taxon>Spermatophyta</taxon>
        <taxon>Magnoliopsida</taxon>
        <taxon>eudicotyledons</taxon>
        <taxon>Gunneridae</taxon>
        <taxon>Pentapetalae</taxon>
        <taxon>rosids</taxon>
        <taxon>malvids</taxon>
        <taxon>Brassicales</taxon>
        <taxon>Brassicaceae</taxon>
        <taxon>Brassiceae</taxon>
        <taxon>Brassica</taxon>
    </lineage>
</organism>
<protein>
    <submittedName>
        <fullName evidence="1">Uncharacterized protein</fullName>
    </submittedName>
</protein>
<evidence type="ECO:0000313" key="1">
    <source>
        <dbReference type="EMBL" id="KAH0928145.1"/>
    </source>
</evidence>
<dbReference type="Proteomes" id="UP000824890">
    <property type="component" value="Unassembled WGS sequence"/>
</dbReference>
<feature type="non-terminal residue" evidence="1">
    <location>
        <position position="1"/>
    </location>
</feature>